<dbReference type="NCBIfam" id="TIGR00247">
    <property type="entry name" value="endolytic transglycosylase MltG"/>
    <property type="match status" value="1"/>
</dbReference>
<dbReference type="GO" id="GO:0071555">
    <property type="term" value="P:cell wall organization"/>
    <property type="evidence" value="ECO:0007669"/>
    <property type="project" value="UniProtKB-KW"/>
</dbReference>
<dbReference type="GO" id="GO:0005886">
    <property type="term" value="C:plasma membrane"/>
    <property type="evidence" value="ECO:0007669"/>
    <property type="project" value="UniProtKB-UniRule"/>
</dbReference>
<gene>
    <name evidence="7 8" type="primary">mltG</name>
    <name evidence="8" type="ORF">C5O23_08515</name>
</gene>
<dbReference type="HAMAP" id="MF_02065">
    <property type="entry name" value="MltG"/>
    <property type="match status" value="1"/>
</dbReference>
<dbReference type="PANTHER" id="PTHR30518">
    <property type="entry name" value="ENDOLYTIC MUREIN TRANSGLYCOSYLASE"/>
    <property type="match status" value="1"/>
</dbReference>
<evidence type="ECO:0000256" key="6">
    <source>
        <dbReference type="ARBA" id="ARBA00023316"/>
    </source>
</evidence>
<dbReference type="CDD" id="cd08010">
    <property type="entry name" value="MltG_like"/>
    <property type="match status" value="1"/>
</dbReference>
<evidence type="ECO:0000256" key="3">
    <source>
        <dbReference type="ARBA" id="ARBA00022989"/>
    </source>
</evidence>
<dbReference type="EMBL" id="PUEC01000018">
    <property type="protein sequence ID" value="PWB01848.1"/>
    <property type="molecule type" value="Genomic_DNA"/>
</dbReference>
<sequence length="331" mass="36822">MLIGAIAIFVAVCSAIGFVFIPYSAKDGKSEWIYIPKGISTNAVKDSMKHSLGSSMGTRVYIIWKLFGGNSDVSQGAYKVSGGQSALNISKRIARGRQTPVDVRFNGTRTMKQLSERIASQLQCTPDEFQRACEEVLPDSGFSRPNFPAAFIPDSYEFYWSASPANVVRRLLDYRNRFWSKERRSKAASLGLTPSQVATIASIVEEETAKADEKPKVARLYLNRLKKGIKLQADPTVKFATGDFTLRRITGKHLAIESPYNTYKVNGLPPGPIRIPAAATIDAVLNAPKHDYIYMCAKEDFSGYHNFASDYATHMANARRYQAELNRRGIR</sequence>
<proteinExistence type="inferred from homology"/>
<dbReference type="Proteomes" id="UP000244905">
    <property type="component" value="Unassembled WGS sequence"/>
</dbReference>
<feature type="site" description="Important for catalytic activity" evidence="7">
    <location>
        <position position="207"/>
    </location>
</feature>
<evidence type="ECO:0000313" key="8">
    <source>
        <dbReference type="EMBL" id="PWB01848.1"/>
    </source>
</evidence>
<keyword evidence="1 7" id="KW-1003">Cell membrane</keyword>
<dbReference type="PANTHER" id="PTHR30518:SF2">
    <property type="entry name" value="ENDOLYTIC MUREIN TRANSGLYCOSYLASE"/>
    <property type="match status" value="1"/>
</dbReference>
<reference evidence="9" key="1">
    <citation type="submission" date="2018-02" db="EMBL/GenBank/DDBJ databases">
        <authorList>
            <person name="Clavel T."/>
            <person name="Strowig T."/>
        </authorList>
    </citation>
    <scope>NUCLEOTIDE SEQUENCE [LARGE SCALE GENOMIC DNA]</scope>
    <source>
        <strain evidence="9">DSM 103720</strain>
    </source>
</reference>
<comment type="catalytic activity">
    <reaction evidence="7">
        <text>a peptidoglycan chain = a peptidoglycan chain with N-acetyl-1,6-anhydromuramyl-[peptide] at the reducing end + a peptidoglycan chain with N-acetylglucosamine at the non-reducing end.</text>
        <dbReference type="EC" id="4.2.2.29"/>
    </reaction>
</comment>
<comment type="caution">
    <text evidence="8">The sequence shown here is derived from an EMBL/GenBank/DDBJ whole genome shotgun (WGS) entry which is preliminary data.</text>
</comment>
<keyword evidence="5 7" id="KW-0456">Lyase</keyword>
<keyword evidence="4 7" id="KW-0472">Membrane</keyword>
<dbReference type="Gene3D" id="3.30.160.60">
    <property type="entry name" value="Classic Zinc Finger"/>
    <property type="match status" value="1"/>
</dbReference>
<dbReference type="Pfam" id="PF02618">
    <property type="entry name" value="YceG"/>
    <property type="match status" value="1"/>
</dbReference>
<evidence type="ECO:0000256" key="1">
    <source>
        <dbReference type="ARBA" id="ARBA00022475"/>
    </source>
</evidence>
<comment type="function">
    <text evidence="7">Functions as a peptidoglycan terminase that cleaves nascent peptidoglycan strands endolytically to terminate their elongation.</text>
</comment>
<keyword evidence="6 7" id="KW-0961">Cell wall biogenesis/degradation</keyword>
<dbReference type="GO" id="GO:0009252">
    <property type="term" value="P:peptidoglycan biosynthetic process"/>
    <property type="evidence" value="ECO:0007669"/>
    <property type="project" value="UniProtKB-UniRule"/>
</dbReference>
<keyword evidence="9" id="KW-1185">Reference proteome</keyword>
<dbReference type="EC" id="4.2.2.29" evidence="7"/>
<evidence type="ECO:0000256" key="2">
    <source>
        <dbReference type="ARBA" id="ARBA00022692"/>
    </source>
</evidence>
<protein>
    <recommendedName>
        <fullName evidence="7">Endolytic murein transglycosylase</fullName>
        <ecNumber evidence="7">4.2.2.29</ecNumber>
    </recommendedName>
    <alternativeName>
        <fullName evidence="7">Peptidoglycan lytic transglycosylase</fullName>
    </alternativeName>
    <alternativeName>
        <fullName evidence="7">Peptidoglycan polymerization terminase</fullName>
    </alternativeName>
</protein>
<keyword evidence="3 7" id="KW-1133">Transmembrane helix</keyword>
<organism evidence="8 9">
    <name type="scientific">Duncaniella muris</name>
    <dbReference type="NCBI Taxonomy" id="2094150"/>
    <lineage>
        <taxon>Bacteria</taxon>
        <taxon>Pseudomonadati</taxon>
        <taxon>Bacteroidota</taxon>
        <taxon>Bacteroidia</taxon>
        <taxon>Bacteroidales</taxon>
        <taxon>Muribaculaceae</taxon>
        <taxon>Duncaniella</taxon>
    </lineage>
</organism>
<accession>A0A2V1IKH2</accession>
<dbReference type="InterPro" id="IPR003770">
    <property type="entry name" value="MLTG-like"/>
</dbReference>
<dbReference type="GO" id="GO:0008932">
    <property type="term" value="F:lytic endotransglycosylase activity"/>
    <property type="evidence" value="ECO:0007669"/>
    <property type="project" value="UniProtKB-UniRule"/>
</dbReference>
<keyword evidence="2 7" id="KW-0812">Transmembrane</keyword>
<evidence type="ECO:0000256" key="7">
    <source>
        <dbReference type="HAMAP-Rule" id="MF_02065"/>
    </source>
</evidence>
<comment type="similarity">
    <text evidence="7">Belongs to the transglycosylase MltG family.</text>
</comment>
<evidence type="ECO:0000256" key="4">
    <source>
        <dbReference type="ARBA" id="ARBA00023136"/>
    </source>
</evidence>
<evidence type="ECO:0000313" key="9">
    <source>
        <dbReference type="Proteomes" id="UP000244905"/>
    </source>
</evidence>
<dbReference type="AlphaFoldDB" id="A0A2V1IKH2"/>
<evidence type="ECO:0000256" key="5">
    <source>
        <dbReference type="ARBA" id="ARBA00023239"/>
    </source>
</evidence>
<name>A0A2V1IKH2_9BACT</name>